<gene>
    <name evidence="15" type="ORF">FA15DRAFT_702867</name>
</gene>
<dbReference type="Gene3D" id="2.60.40.1730">
    <property type="entry name" value="tricorn interacting facor f3 domain"/>
    <property type="match status" value="1"/>
</dbReference>
<feature type="binding site" evidence="9">
    <location>
        <position position="341"/>
    </location>
    <ligand>
        <name>Zn(2+)</name>
        <dbReference type="ChEBI" id="CHEBI:29105"/>
        <note>catalytic</note>
    </ligand>
</feature>
<dbReference type="OrthoDB" id="10031169at2759"/>
<feature type="domain" description="Peptidase M1 membrane alanine aminopeptidase" evidence="12">
    <location>
        <begin position="265"/>
        <end position="477"/>
    </location>
</feature>
<feature type="binding site" evidence="9">
    <location>
        <position position="337"/>
    </location>
    <ligand>
        <name>Zn(2+)</name>
        <dbReference type="ChEBI" id="CHEBI:29105"/>
        <note>catalytic</note>
    </ligand>
</feature>
<feature type="binding site" evidence="9">
    <location>
        <position position="360"/>
    </location>
    <ligand>
        <name>Zn(2+)</name>
        <dbReference type="ChEBI" id="CHEBI:29105"/>
        <note>catalytic</note>
    </ligand>
</feature>
<dbReference type="GO" id="GO:0005737">
    <property type="term" value="C:cytoplasm"/>
    <property type="evidence" value="ECO:0007669"/>
    <property type="project" value="TreeGrafter"/>
</dbReference>
<evidence type="ECO:0000259" key="14">
    <source>
        <dbReference type="Pfam" id="PF17900"/>
    </source>
</evidence>
<dbReference type="Pfam" id="PF11838">
    <property type="entry name" value="ERAP1_C"/>
    <property type="match status" value="1"/>
</dbReference>
<name>A0A5C3L0C0_COPMA</name>
<keyword evidence="5 11" id="KW-0378">Hydrolase</keyword>
<dbReference type="Proteomes" id="UP000307440">
    <property type="component" value="Unassembled WGS sequence"/>
</dbReference>
<dbReference type="InterPro" id="IPR001930">
    <property type="entry name" value="Peptidase_M1"/>
</dbReference>
<dbReference type="GO" id="GO:0070006">
    <property type="term" value="F:metalloaminopeptidase activity"/>
    <property type="evidence" value="ECO:0007669"/>
    <property type="project" value="TreeGrafter"/>
</dbReference>
<keyword evidence="4 9" id="KW-0479">Metal-binding</keyword>
<dbReference type="STRING" id="230819.A0A5C3L0C0"/>
<dbReference type="GO" id="GO:0043171">
    <property type="term" value="P:peptide catabolic process"/>
    <property type="evidence" value="ECO:0007669"/>
    <property type="project" value="TreeGrafter"/>
</dbReference>
<protein>
    <recommendedName>
        <fullName evidence="11">Aminopeptidase</fullName>
        <ecNumber evidence="11">3.4.11.-</ecNumber>
    </recommendedName>
</protein>
<dbReference type="InterPro" id="IPR042097">
    <property type="entry name" value="Aminopeptidase_N-like_N_sf"/>
</dbReference>
<feature type="domain" description="Aminopeptidase N-like N-terminal" evidence="14">
    <location>
        <begin position="22"/>
        <end position="191"/>
    </location>
</feature>
<keyword evidence="3 11" id="KW-0645">Protease</keyword>
<dbReference type="FunFam" id="1.25.50.20:FF:000002">
    <property type="entry name" value="Aminopeptidase"/>
    <property type="match status" value="1"/>
</dbReference>
<evidence type="ECO:0000256" key="11">
    <source>
        <dbReference type="RuleBase" id="RU364040"/>
    </source>
</evidence>
<evidence type="ECO:0000313" key="15">
    <source>
        <dbReference type="EMBL" id="TFK26412.1"/>
    </source>
</evidence>
<evidence type="ECO:0000256" key="7">
    <source>
        <dbReference type="ARBA" id="ARBA00023049"/>
    </source>
</evidence>
<feature type="site" description="Transition state stabilizer" evidence="10">
    <location>
        <position position="418"/>
    </location>
</feature>
<evidence type="ECO:0000256" key="6">
    <source>
        <dbReference type="ARBA" id="ARBA00022833"/>
    </source>
</evidence>
<reference evidence="15 16" key="1">
    <citation type="journal article" date="2019" name="Nat. Ecol. Evol.">
        <title>Megaphylogeny resolves global patterns of mushroom evolution.</title>
        <authorList>
            <person name="Varga T."/>
            <person name="Krizsan K."/>
            <person name="Foldi C."/>
            <person name="Dima B."/>
            <person name="Sanchez-Garcia M."/>
            <person name="Sanchez-Ramirez S."/>
            <person name="Szollosi G.J."/>
            <person name="Szarkandi J.G."/>
            <person name="Papp V."/>
            <person name="Albert L."/>
            <person name="Andreopoulos W."/>
            <person name="Angelini C."/>
            <person name="Antonin V."/>
            <person name="Barry K.W."/>
            <person name="Bougher N.L."/>
            <person name="Buchanan P."/>
            <person name="Buyck B."/>
            <person name="Bense V."/>
            <person name="Catcheside P."/>
            <person name="Chovatia M."/>
            <person name="Cooper J."/>
            <person name="Damon W."/>
            <person name="Desjardin D."/>
            <person name="Finy P."/>
            <person name="Geml J."/>
            <person name="Haridas S."/>
            <person name="Hughes K."/>
            <person name="Justo A."/>
            <person name="Karasinski D."/>
            <person name="Kautmanova I."/>
            <person name="Kiss B."/>
            <person name="Kocsube S."/>
            <person name="Kotiranta H."/>
            <person name="LaButti K.M."/>
            <person name="Lechner B.E."/>
            <person name="Liimatainen K."/>
            <person name="Lipzen A."/>
            <person name="Lukacs Z."/>
            <person name="Mihaltcheva S."/>
            <person name="Morgado L.N."/>
            <person name="Niskanen T."/>
            <person name="Noordeloos M.E."/>
            <person name="Ohm R.A."/>
            <person name="Ortiz-Santana B."/>
            <person name="Ovrebo C."/>
            <person name="Racz N."/>
            <person name="Riley R."/>
            <person name="Savchenko A."/>
            <person name="Shiryaev A."/>
            <person name="Soop K."/>
            <person name="Spirin V."/>
            <person name="Szebenyi C."/>
            <person name="Tomsovsky M."/>
            <person name="Tulloss R.E."/>
            <person name="Uehling J."/>
            <person name="Grigoriev I.V."/>
            <person name="Vagvolgyi C."/>
            <person name="Papp T."/>
            <person name="Martin F.M."/>
            <person name="Miettinen O."/>
            <person name="Hibbett D.S."/>
            <person name="Nagy L.G."/>
        </authorList>
    </citation>
    <scope>NUCLEOTIDE SEQUENCE [LARGE SCALE GENOMIC DNA]</scope>
    <source>
        <strain evidence="15 16">CBS 121175</strain>
    </source>
</reference>
<dbReference type="Gene3D" id="2.60.40.1910">
    <property type="match status" value="1"/>
</dbReference>
<keyword evidence="16" id="KW-1185">Reference proteome</keyword>
<evidence type="ECO:0000259" key="13">
    <source>
        <dbReference type="Pfam" id="PF11838"/>
    </source>
</evidence>
<feature type="domain" description="ERAP1-like C-terminal" evidence="13">
    <location>
        <begin position="555"/>
        <end position="874"/>
    </location>
</feature>
<organism evidence="15 16">
    <name type="scientific">Coprinopsis marcescibilis</name>
    <name type="common">Agaric fungus</name>
    <name type="synonym">Psathyrella marcescibilis</name>
    <dbReference type="NCBI Taxonomy" id="230819"/>
    <lineage>
        <taxon>Eukaryota</taxon>
        <taxon>Fungi</taxon>
        <taxon>Dikarya</taxon>
        <taxon>Basidiomycota</taxon>
        <taxon>Agaricomycotina</taxon>
        <taxon>Agaricomycetes</taxon>
        <taxon>Agaricomycetidae</taxon>
        <taxon>Agaricales</taxon>
        <taxon>Agaricineae</taxon>
        <taxon>Psathyrellaceae</taxon>
        <taxon>Coprinopsis</taxon>
    </lineage>
</organism>
<dbReference type="Pfam" id="PF01433">
    <property type="entry name" value="Peptidase_M1"/>
    <property type="match status" value="1"/>
</dbReference>
<dbReference type="GO" id="GO:0006508">
    <property type="term" value="P:proteolysis"/>
    <property type="evidence" value="ECO:0007669"/>
    <property type="project" value="UniProtKB-KW"/>
</dbReference>
<evidence type="ECO:0000256" key="10">
    <source>
        <dbReference type="PIRSR" id="PIRSR634016-4"/>
    </source>
</evidence>
<dbReference type="GO" id="GO:0042277">
    <property type="term" value="F:peptide binding"/>
    <property type="evidence" value="ECO:0007669"/>
    <property type="project" value="TreeGrafter"/>
</dbReference>
<keyword evidence="6 9" id="KW-0862">Zinc</keyword>
<dbReference type="Pfam" id="PF17900">
    <property type="entry name" value="Peptidase_M1_N"/>
    <property type="match status" value="1"/>
</dbReference>
<dbReference type="FunFam" id="1.10.390.10:FF:000006">
    <property type="entry name" value="Puromycin-sensitive aminopeptidase"/>
    <property type="match status" value="1"/>
</dbReference>
<dbReference type="EC" id="3.4.11.-" evidence="11"/>
<dbReference type="EMBL" id="ML210175">
    <property type="protein sequence ID" value="TFK26412.1"/>
    <property type="molecule type" value="Genomic_DNA"/>
</dbReference>
<dbReference type="CDD" id="cd09601">
    <property type="entry name" value="M1_APN-Q_like"/>
    <property type="match status" value="1"/>
</dbReference>
<comment type="similarity">
    <text evidence="1 11">Belongs to the peptidase M1 family.</text>
</comment>
<dbReference type="GO" id="GO:0008270">
    <property type="term" value="F:zinc ion binding"/>
    <property type="evidence" value="ECO:0007669"/>
    <property type="project" value="UniProtKB-UniRule"/>
</dbReference>
<evidence type="ECO:0000256" key="1">
    <source>
        <dbReference type="ARBA" id="ARBA00010136"/>
    </source>
</evidence>
<evidence type="ECO:0000256" key="3">
    <source>
        <dbReference type="ARBA" id="ARBA00022670"/>
    </source>
</evidence>
<dbReference type="GO" id="GO:0016020">
    <property type="term" value="C:membrane"/>
    <property type="evidence" value="ECO:0007669"/>
    <property type="project" value="TreeGrafter"/>
</dbReference>
<dbReference type="InterPro" id="IPR014782">
    <property type="entry name" value="Peptidase_M1_dom"/>
</dbReference>
<dbReference type="InterPro" id="IPR034016">
    <property type="entry name" value="M1_APN-typ"/>
</dbReference>
<dbReference type="GO" id="GO:0005615">
    <property type="term" value="C:extracellular space"/>
    <property type="evidence" value="ECO:0007669"/>
    <property type="project" value="TreeGrafter"/>
</dbReference>
<dbReference type="Gene3D" id="1.10.390.10">
    <property type="entry name" value="Neutral Protease Domain 2"/>
    <property type="match status" value="1"/>
</dbReference>
<dbReference type="InterPro" id="IPR027268">
    <property type="entry name" value="Peptidase_M4/M1_CTD_sf"/>
</dbReference>
<feature type="active site" description="Proton acceptor" evidence="8">
    <location>
        <position position="338"/>
    </location>
</feature>
<evidence type="ECO:0000256" key="4">
    <source>
        <dbReference type="ARBA" id="ARBA00022723"/>
    </source>
</evidence>
<dbReference type="PRINTS" id="PR00756">
    <property type="entry name" value="ALADIPTASE"/>
</dbReference>
<evidence type="ECO:0000256" key="8">
    <source>
        <dbReference type="PIRSR" id="PIRSR634016-1"/>
    </source>
</evidence>
<dbReference type="PANTHER" id="PTHR11533">
    <property type="entry name" value="PROTEASE M1 ZINC METALLOPROTEASE"/>
    <property type="match status" value="1"/>
</dbReference>
<keyword evidence="7 11" id="KW-0482">Metalloprotease</keyword>
<keyword evidence="2 11" id="KW-0031">Aminopeptidase</keyword>
<evidence type="ECO:0000256" key="2">
    <source>
        <dbReference type="ARBA" id="ARBA00022438"/>
    </source>
</evidence>
<dbReference type="InterPro" id="IPR045357">
    <property type="entry name" value="Aminopeptidase_N-like_N"/>
</dbReference>
<sequence>MSTPVPSTEDPSQYRLPTSVKAKHYDVVLKTDLEALRFEGVVKVQLDIVEETTSITLNSANLDLGKVTLYSDALKSEQIPTGQSFDKTQERVAFQLATPVPAGSKAELKIAFAGELNGSMLGYYKSSWEQDGKTKNYALTQFEPTAARRAFPCWDEPLLKATFGVTMVSRADTTNLSNMPAISETVIEPNADIAEEIRELVASSKPEEKWKVTTFENTPPMSTYIVAVANGHFEFLETSMKMPLSGKTVPLRIYATADVIHQAQFALDVKAAALPLYETIFNVEYPLPKLDTLVAHDFDAGAMENWGLITGRTSVFLLDPNNADQASRKRVATVQSHEVAHMWFGNITTMEWWNYLYLNEGFATLISKIFPEWKMDSEFISDHLNRALSLDAKLSSHPIEVDCPDANHINQIFDALSYSKAASVLRMLSNYVGEERFLKGVSLYLKKKLFANSVTHDLWEGISTATDLNITDLMENWITKIGFPVLTVTEDDKGIHVRQDRFLETGAADPKENETIWNVPLFILSAQDGGKSKVDKSAILEEREKFFPIDTTKPFKLNAGTSGVYRVLYTPERVAKIADEAAKQDGTSAFDLTDRLGLLHDSFALAKAGFAQASSALTVVEKLKNETEYLVWSSIGDSISELYSIWWEHPEVSEKLAAFRRALFTPLVDKLGYDFHESDSRDVKLLRKLAIAHAAAGREPKVVEELKSRFAHFLSTGDDSKIPADLLGTIYSTAIKYGGEVEYDAILAIHDKPKTPMQKIGAMTALGNAQQPELIQRTFDSIASKARDQDIMYYFSGLQGNFKTRRLLVKYFQDEYDVLFKRFEGNFTLQYLVKYSMEFLSTKEDLENVQAFFKDKDTSKYNQSLAQTIDSIRAKAAYIERSTGDLEGWFKDWEAKQ</sequence>
<proteinExistence type="inferred from homology"/>
<evidence type="ECO:0000256" key="5">
    <source>
        <dbReference type="ARBA" id="ARBA00022801"/>
    </source>
</evidence>
<dbReference type="SUPFAM" id="SSF55486">
    <property type="entry name" value="Metalloproteases ('zincins'), catalytic domain"/>
    <property type="match status" value="1"/>
</dbReference>
<comment type="cofactor">
    <cofactor evidence="9 11">
        <name>Zn(2+)</name>
        <dbReference type="ChEBI" id="CHEBI:29105"/>
    </cofactor>
    <text evidence="9 11">Binds 1 zinc ion per subunit.</text>
</comment>
<dbReference type="AlphaFoldDB" id="A0A5C3L0C0"/>
<dbReference type="Gene3D" id="1.25.50.20">
    <property type="match status" value="1"/>
</dbReference>
<evidence type="ECO:0000259" key="12">
    <source>
        <dbReference type="Pfam" id="PF01433"/>
    </source>
</evidence>
<evidence type="ECO:0000313" key="16">
    <source>
        <dbReference type="Proteomes" id="UP000307440"/>
    </source>
</evidence>
<dbReference type="SUPFAM" id="SSF63737">
    <property type="entry name" value="Leukotriene A4 hydrolase N-terminal domain"/>
    <property type="match status" value="1"/>
</dbReference>
<evidence type="ECO:0000256" key="9">
    <source>
        <dbReference type="PIRSR" id="PIRSR634016-3"/>
    </source>
</evidence>
<accession>A0A5C3L0C0</accession>
<dbReference type="InterPro" id="IPR024571">
    <property type="entry name" value="ERAP1-like_C_dom"/>
</dbReference>
<dbReference type="PANTHER" id="PTHR11533:SF174">
    <property type="entry name" value="PUROMYCIN-SENSITIVE AMINOPEPTIDASE-RELATED"/>
    <property type="match status" value="1"/>
</dbReference>
<dbReference type="InterPro" id="IPR050344">
    <property type="entry name" value="Peptidase_M1_aminopeptidases"/>
</dbReference>